<evidence type="ECO:0000313" key="2">
    <source>
        <dbReference type="EMBL" id="WVX79484.1"/>
    </source>
</evidence>
<feature type="transmembrane region" description="Helical" evidence="1">
    <location>
        <begin position="264"/>
        <end position="286"/>
    </location>
</feature>
<dbReference type="Proteomes" id="UP001357223">
    <property type="component" value="Chromosome"/>
</dbReference>
<keyword evidence="1" id="KW-0812">Transmembrane</keyword>
<proteinExistence type="predicted"/>
<organism evidence="2 3">
    <name type="scientific">Niallia oryzisoli</name>
    <dbReference type="NCBI Taxonomy" id="1737571"/>
    <lineage>
        <taxon>Bacteria</taxon>
        <taxon>Bacillati</taxon>
        <taxon>Bacillota</taxon>
        <taxon>Bacilli</taxon>
        <taxon>Bacillales</taxon>
        <taxon>Bacillaceae</taxon>
        <taxon>Niallia</taxon>
    </lineage>
</organism>
<name>A0ABZ2C7E5_9BACI</name>
<gene>
    <name evidence="2" type="ORF">R4Z09_19580</name>
</gene>
<keyword evidence="3" id="KW-1185">Reference proteome</keyword>
<keyword evidence="1" id="KW-1133">Transmembrane helix</keyword>
<dbReference type="Pfam" id="PF11553">
    <property type="entry name" value="DUF3231"/>
    <property type="match status" value="2"/>
</dbReference>
<protein>
    <submittedName>
        <fullName evidence="2">DUF3231 family protein</fullName>
    </submittedName>
</protein>
<reference evidence="2 3" key="1">
    <citation type="submission" date="2023-10" db="EMBL/GenBank/DDBJ databases">
        <title>Niallia locisalis sp.nov. isolated from a salt pond sample.</title>
        <authorList>
            <person name="Li X.-J."/>
            <person name="Dong L."/>
        </authorList>
    </citation>
    <scope>NUCLEOTIDE SEQUENCE [LARGE SCALE GENOMIC DNA]</scope>
    <source>
        <strain evidence="2 3">DSM 29761</strain>
    </source>
</reference>
<dbReference type="EMBL" id="CP137640">
    <property type="protein sequence ID" value="WVX79484.1"/>
    <property type="molecule type" value="Genomic_DNA"/>
</dbReference>
<keyword evidence="1" id="KW-0472">Membrane</keyword>
<dbReference type="Gene3D" id="1.20.1260.10">
    <property type="match status" value="2"/>
</dbReference>
<sequence length="331" mass="37920">MEKVEIVKLTSAEISGLWSTYMNVSVVICFMTHFLETCNDPDILEILKEGNHFAQKHKNEVEQLFLKEKIVIPNGYKVDKHVVTSAPKLFSDVFYIQSVLQMCRFGVASHTANFTISAREDIRKMFKEFIDDVSHLYNRVVNCMQEKGIYIRMPSMNYPSEIDFINKENILTGWFGRRRPLLGIEVTHLTINGIQNDMGKVICTGFSQVTQDKEIQDYFLRGKQLCKHISTSIYDVLEESDVPIGVSWDQSITNSTIAPFSDQFMLYIIGILSTLGITGYGAGLSATMRRDISAMYANFITKTVTFVEDGMNLMIEREWIEQPPKVVDRER</sequence>
<dbReference type="InterPro" id="IPR021617">
    <property type="entry name" value="DUF3231"/>
</dbReference>
<evidence type="ECO:0000313" key="3">
    <source>
        <dbReference type="Proteomes" id="UP001357223"/>
    </source>
</evidence>
<dbReference type="InterPro" id="IPR012347">
    <property type="entry name" value="Ferritin-like"/>
</dbReference>
<accession>A0ABZ2C7E5</accession>
<dbReference type="RefSeq" id="WP_338448418.1">
    <property type="nucleotide sequence ID" value="NZ_CP137640.1"/>
</dbReference>
<evidence type="ECO:0000256" key="1">
    <source>
        <dbReference type="SAM" id="Phobius"/>
    </source>
</evidence>